<proteinExistence type="predicted"/>
<gene>
    <name evidence="2" type="ORF">AA0535_0869</name>
</gene>
<evidence type="ECO:0000313" key="3">
    <source>
        <dbReference type="Proteomes" id="UP001062776"/>
    </source>
</evidence>
<dbReference type="EMBL" id="BAPV01000004">
    <property type="protein sequence ID" value="GBQ85826.1"/>
    <property type="molecule type" value="Genomic_DNA"/>
</dbReference>
<evidence type="ECO:0000256" key="1">
    <source>
        <dbReference type="SAM" id="Phobius"/>
    </source>
</evidence>
<feature type="transmembrane region" description="Helical" evidence="1">
    <location>
        <begin position="52"/>
        <end position="72"/>
    </location>
</feature>
<keyword evidence="1" id="KW-0472">Membrane</keyword>
<accession>A0ABQ0Q038</accession>
<keyword evidence="1" id="KW-1133">Transmembrane helix</keyword>
<name>A0ABQ0Q038_9PROT</name>
<protein>
    <submittedName>
        <fullName evidence="2">Uncharacterized protein</fullName>
    </submittedName>
</protein>
<comment type="caution">
    <text evidence="2">The sequence shown here is derived from an EMBL/GenBank/DDBJ whole genome shotgun (WGS) entry which is preliminary data.</text>
</comment>
<keyword evidence="1" id="KW-0812">Transmembrane</keyword>
<sequence>MAVMMPMLFMPMPLVIVMHMMLVLMIVTGVIELVMVFGLYHRGSHRRGMIMGAMAHIMGMVAFGFGHGVALASGSYETLLYGIAPAYATTERKRPSACHASAIVNESRKIVNVITEGILEVPDAISLVQIVAEREPARI</sequence>
<feature type="transmembrane region" description="Helical" evidence="1">
    <location>
        <begin position="12"/>
        <end position="40"/>
    </location>
</feature>
<dbReference type="Proteomes" id="UP001062776">
    <property type="component" value="Unassembled WGS sequence"/>
</dbReference>
<organism evidence="2 3">
    <name type="scientific">Asaia krungthepensis NRIC 0535</name>
    <dbReference type="NCBI Taxonomy" id="1307925"/>
    <lineage>
        <taxon>Bacteria</taxon>
        <taxon>Pseudomonadati</taxon>
        <taxon>Pseudomonadota</taxon>
        <taxon>Alphaproteobacteria</taxon>
        <taxon>Acetobacterales</taxon>
        <taxon>Acetobacteraceae</taxon>
        <taxon>Asaia</taxon>
    </lineage>
</organism>
<reference evidence="2" key="1">
    <citation type="submission" date="2013-04" db="EMBL/GenBank/DDBJ databases">
        <title>The genome sequencing project of 58 acetic acid bacteria.</title>
        <authorList>
            <person name="Okamoto-Kainuma A."/>
            <person name="Ishikawa M."/>
            <person name="Umino S."/>
            <person name="Koizumi Y."/>
            <person name="Shiwa Y."/>
            <person name="Yoshikawa H."/>
            <person name="Matsutani M."/>
            <person name="Matsushita K."/>
        </authorList>
    </citation>
    <scope>NUCLEOTIDE SEQUENCE</scope>
    <source>
        <strain evidence="2">NRIC 0535</strain>
    </source>
</reference>
<evidence type="ECO:0000313" key="2">
    <source>
        <dbReference type="EMBL" id="GBQ85826.1"/>
    </source>
</evidence>
<keyword evidence="3" id="KW-1185">Reference proteome</keyword>